<evidence type="ECO:0000259" key="2">
    <source>
        <dbReference type="PROSITE" id="PS50235"/>
    </source>
</evidence>
<dbReference type="Gene3D" id="2.60.210.10">
    <property type="entry name" value="Apoptosis, Tumor Necrosis Factor Receptor Associated Protein 2, Chain A"/>
    <property type="match status" value="1"/>
</dbReference>
<feature type="region of interest" description="Disordered" evidence="1">
    <location>
        <begin position="809"/>
        <end position="879"/>
    </location>
</feature>
<feature type="region of interest" description="Disordered" evidence="1">
    <location>
        <begin position="508"/>
        <end position="538"/>
    </location>
</feature>
<gene>
    <name evidence="3" type="ORF">PCOR1329_LOCUS63775</name>
</gene>
<feature type="domain" description="USP" evidence="2">
    <location>
        <begin position="396"/>
        <end position="752"/>
    </location>
</feature>
<feature type="compositionally biased region" description="Polar residues" evidence="1">
    <location>
        <begin position="1546"/>
        <end position="1556"/>
    </location>
</feature>
<dbReference type="EMBL" id="CAUYUJ010018109">
    <property type="protein sequence ID" value="CAK0880704.1"/>
    <property type="molecule type" value="Genomic_DNA"/>
</dbReference>
<protein>
    <recommendedName>
        <fullName evidence="2">USP domain-containing protein</fullName>
    </recommendedName>
</protein>
<feature type="region of interest" description="Disordered" evidence="1">
    <location>
        <begin position="1"/>
        <end position="32"/>
    </location>
</feature>
<feature type="compositionally biased region" description="Basic and acidic residues" evidence="1">
    <location>
        <begin position="210"/>
        <end position="264"/>
    </location>
</feature>
<feature type="region of interest" description="Disordered" evidence="1">
    <location>
        <begin position="771"/>
        <end position="793"/>
    </location>
</feature>
<accession>A0ABN9W7W4</accession>
<feature type="compositionally biased region" description="Basic and acidic residues" evidence="1">
    <location>
        <begin position="121"/>
        <end position="152"/>
    </location>
</feature>
<proteinExistence type="predicted"/>
<feature type="compositionally biased region" description="Basic and acidic residues" evidence="1">
    <location>
        <begin position="1563"/>
        <end position="1574"/>
    </location>
</feature>
<dbReference type="InterPro" id="IPR008974">
    <property type="entry name" value="TRAF-like"/>
</dbReference>
<dbReference type="InterPro" id="IPR050164">
    <property type="entry name" value="Peptidase_C19"/>
</dbReference>
<sequence length="1589" mass="177553">EIVGKVKRESGTQRPGQASGDNREVRQRNGTIGWKIEQGVSDVGGIGLRTRQGHLVKNQDYYVVSLRSAPQASGAAQFRGGGWGGLGVMAGVWDAEKDEASSEQSEPSSGTMSARSTGLSADERDHPAEARVGRGLLRDCDARATSSKDRRTAVSPFRSLPDLHPHEVELRVAVTDLSREVAPEKFRSKTKSVGGFVFGLLVFPQGTKSAPEHARKNRPARDGDKDKNKDKDKDKDRDRDRDRDDEKGKDSERDVDTLDDKQEDDKAGVVAVASKGKKETRWISAFVEARPFEDYPPHWYFEDVQFLVSLINFQDLKKSIVKHDKHTFSPVESSDGKAIDRGWHDFVHCDEATLRNNGFVDPKDGTVCFRASVYLAGGAMKVSPKTKSRYMSLSKIELSGPYEKVPNFLSSLVQLWYHIGHFRGAVYGASSAIGASSAAGSGSKKTSNVLGALREVFVRLQARSPPASCSALCSSFGRRTWSRICEAEPDAFCREVFRAVEAELVGPADGRGDEAKGPAGKKDAKKDMPKAKSVARADSASQDSRALWESVRDLFEFEVEWAAQAVEGGEFGDSSAFQGPVFTLVVRGFSSLEATLDHYFTPKIIEDGSGVRVRTMRKIRRLPHVLQWHLKRGDYDCCTGLCGLSDTYLGFPRQIDMAKYCEGAGVYNLYGVMVESDEHYWSYIRPEMEGDQGQWYRFDDRDNVTCAMSNATAIDASFGGEEWLCVNYLYGPSGVLTRPKGSRACLLVYLREASMDFLLHEPRLPKMAREYQAATAHREREPPTKAAESEAAAAAAQALIEEVEAQAMKEEKKRKQKQKKKQKDIEGGQEGWTCSGSWGQPGINLPQRRQSCAHQPGAAAEGEEKTPKGKMDELKHRQLGRDSTVMSDYWEVAHILEMQTEHRAEAPEYIRMSAAFKVDEDASLAIGDQCANIMGTIERFYCMAYQIEPGDRRAFTGGGQCYKLEETDSTEKGERSTIFKDMRADWWARVETTLSRRAKLRTRGRGLRQQEEMARAGRQLAYTMPPLKGSPSATAQLHHTIWQHRLRKLEEIDNDVIQGMAAQAEEERQAGTRRDYRESTRSFCQWLADTEAKPGVLHRITKPPLQREEEIATENHTTDSPLEIVDAKMRDFTKVWQDDGIPHSKHTELLKALREQARNTEEPFWTLENLDMALKGGARPRARWRAAETRFRQVGSKPMKLKIGRCPDIRAQARRAWPKVYFRLPNTEVKKRWQQREPHDIHEKTAGLAERARDEAGANPIFWLRGLKPSTWTSPPTCSAEEGLEVNLGLATGRAQPDLQAEGGKELTACGDGSGGEYSNDDGHRRCGRSWTILDTEGKLKGFELKAGQSGALPGARQTNNRADLFALIKCMEETRGPITFWTDSEGTFLDWNAERDTKKELTCPSADLWCCNEAIRQSTNSLETVKTWLQEGCKGPLPETGRGVVYDGIQAHEAHELRWLERERRWYCRRYASSVTEYVSDRLQQECEGSPSCNSMKYRLKAWETLADLDHWRREDAVPPDLGQPGHKPNQPGLSNKEPSDDQNDTGLGQLGNSEETMDAETPERGERTREARGGGGRGQPGPAAVPA</sequence>
<feature type="compositionally biased region" description="Basic and acidic residues" evidence="1">
    <location>
        <begin position="510"/>
        <end position="530"/>
    </location>
</feature>
<dbReference type="SUPFAM" id="SSF54001">
    <property type="entry name" value="Cysteine proteinases"/>
    <property type="match status" value="1"/>
</dbReference>
<comment type="caution">
    <text evidence="3">The sequence shown here is derived from an EMBL/GenBank/DDBJ whole genome shotgun (WGS) entry which is preliminary data.</text>
</comment>
<feature type="region of interest" description="Disordered" evidence="1">
    <location>
        <begin position="1517"/>
        <end position="1589"/>
    </location>
</feature>
<dbReference type="PROSITE" id="PS50235">
    <property type="entry name" value="USP_3"/>
    <property type="match status" value="1"/>
</dbReference>
<feature type="region of interest" description="Disordered" evidence="1">
    <location>
        <begin position="96"/>
        <end position="160"/>
    </location>
</feature>
<dbReference type="InterPro" id="IPR038765">
    <property type="entry name" value="Papain-like_cys_pep_sf"/>
</dbReference>
<dbReference type="Proteomes" id="UP001189429">
    <property type="component" value="Unassembled WGS sequence"/>
</dbReference>
<dbReference type="Gene3D" id="3.90.70.10">
    <property type="entry name" value="Cysteine proteinases"/>
    <property type="match status" value="1"/>
</dbReference>
<dbReference type="Pfam" id="PF00443">
    <property type="entry name" value="UCH"/>
    <property type="match status" value="1"/>
</dbReference>
<evidence type="ECO:0000313" key="3">
    <source>
        <dbReference type="EMBL" id="CAK0880704.1"/>
    </source>
</evidence>
<feature type="compositionally biased region" description="Polar residues" evidence="1">
    <location>
        <begin position="102"/>
        <end position="119"/>
    </location>
</feature>
<feature type="non-terminal residue" evidence="3">
    <location>
        <position position="1"/>
    </location>
</feature>
<evidence type="ECO:0000256" key="1">
    <source>
        <dbReference type="SAM" id="MobiDB-lite"/>
    </source>
</evidence>
<name>A0ABN9W7W4_9DINO</name>
<feature type="region of interest" description="Disordered" evidence="1">
    <location>
        <begin position="207"/>
        <end position="264"/>
    </location>
</feature>
<dbReference type="PANTHER" id="PTHR24006">
    <property type="entry name" value="UBIQUITIN CARBOXYL-TERMINAL HYDROLASE"/>
    <property type="match status" value="1"/>
</dbReference>
<evidence type="ECO:0000313" key="4">
    <source>
        <dbReference type="Proteomes" id="UP001189429"/>
    </source>
</evidence>
<reference evidence="3" key="1">
    <citation type="submission" date="2023-10" db="EMBL/GenBank/DDBJ databases">
        <authorList>
            <person name="Chen Y."/>
            <person name="Shah S."/>
            <person name="Dougan E. K."/>
            <person name="Thang M."/>
            <person name="Chan C."/>
        </authorList>
    </citation>
    <scope>NUCLEOTIDE SEQUENCE [LARGE SCALE GENOMIC DNA]</scope>
</reference>
<feature type="compositionally biased region" description="Basic and acidic residues" evidence="1">
    <location>
        <begin position="1"/>
        <end position="11"/>
    </location>
</feature>
<dbReference type="InterPro" id="IPR001394">
    <property type="entry name" value="Peptidase_C19_UCH"/>
</dbReference>
<keyword evidence="4" id="KW-1185">Reference proteome</keyword>
<feature type="compositionally biased region" description="Basic and acidic residues" evidence="1">
    <location>
        <begin position="862"/>
        <end position="879"/>
    </location>
</feature>
<dbReference type="InterPro" id="IPR028889">
    <property type="entry name" value="USP"/>
</dbReference>
<organism evidence="3 4">
    <name type="scientific">Prorocentrum cordatum</name>
    <dbReference type="NCBI Taxonomy" id="2364126"/>
    <lineage>
        <taxon>Eukaryota</taxon>
        <taxon>Sar</taxon>
        <taxon>Alveolata</taxon>
        <taxon>Dinophyceae</taxon>
        <taxon>Prorocentrales</taxon>
        <taxon>Prorocentraceae</taxon>
        <taxon>Prorocentrum</taxon>
    </lineage>
</organism>